<evidence type="ECO:0000313" key="2">
    <source>
        <dbReference type="EMBL" id="AYO55219.1"/>
    </source>
</evidence>
<dbReference type="RefSeq" id="WP_087553163.1">
    <property type="nucleotide sequence ID" value="NZ_CP033133.1"/>
</dbReference>
<proteinExistence type="predicted"/>
<accession>A0A3G2T4Q3</accession>
<dbReference type="AlphaFoldDB" id="A0A3G2T4Q3"/>
<dbReference type="Proteomes" id="UP000279962">
    <property type="component" value="Chromosome"/>
</dbReference>
<reference evidence="2 3" key="1">
    <citation type="submission" date="2018-10" db="EMBL/GenBank/DDBJ databases">
        <title>The complete genome of Acinetobacter wuhouensis strain WCHAW010062.</title>
        <authorList>
            <person name="Hu Y."/>
            <person name="Long H."/>
            <person name="Feng Y."/>
            <person name="Zong Z."/>
        </authorList>
    </citation>
    <scope>NUCLEOTIDE SEQUENCE [LARGE SCALE GENOMIC DNA]</scope>
    <source>
        <strain evidence="2 3">WCHAW010062</strain>
    </source>
</reference>
<organism evidence="2 3">
    <name type="scientific">Acinetobacter wuhouensis</name>
    <dbReference type="NCBI Taxonomy" id="1879050"/>
    <lineage>
        <taxon>Bacteria</taxon>
        <taxon>Pseudomonadati</taxon>
        <taxon>Pseudomonadota</taxon>
        <taxon>Gammaproteobacteria</taxon>
        <taxon>Moraxellales</taxon>
        <taxon>Moraxellaceae</taxon>
        <taxon>Acinetobacter</taxon>
    </lineage>
</organism>
<feature type="chain" id="PRO_5018252543" description="DUF1311 domain-containing protein" evidence="1">
    <location>
        <begin position="28"/>
        <end position="257"/>
    </location>
</feature>
<feature type="signal peptide" evidence="1">
    <location>
        <begin position="1"/>
        <end position="27"/>
    </location>
</feature>
<name>A0A3G2T4Q3_9GAMM</name>
<gene>
    <name evidence="2" type="ORF">CDG68_16830</name>
</gene>
<evidence type="ECO:0000256" key="1">
    <source>
        <dbReference type="SAM" id="SignalP"/>
    </source>
</evidence>
<evidence type="ECO:0000313" key="3">
    <source>
        <dbReference type="Proteomes" id="UP000279962"/>
    </source>
</evidence>
<keyword evidence="1" id="KW-0732">Signal</keyword>
<dbReference type="EMBL" id="CP033133">
    <property type="protein sequence ID" value="AYO55219.1"/>
    <property type="molecule type" value="Genomic_DNA"/>
</dbReference>
<protein>
    <recommendedName>
        <fullName evidence="4">DUF1311 domain-containing protein</fullName>
    </recommendedName>
</protein>
<sequence length="257" mass="29839">MLKVKFRPLIVPLALSSYLLCMNEARADLCDSNELVDKVIAQTKIANREQARIACKIDPTNTSNVIMAYAQWVPVKDEPESGTYYLTLLKFDRNNQLVNYRYLTRKAIVSDAISLDSIELDTANYKIANQQRALGVRLNYSGHSQPNPYSMQLLNLYNLQNKQQVLDSLIVERYRAETDTRCNADVEERKSILRMLNSTCKNYYDIQVKTTAQKSKFRGTYDHCHETKQKPTEQIMTLKFDGKQYQIPTQYKDDYVY</sequence>
<evidence type="ECO:0008006" key="4">
    <source>
        <dbReference type="Google" id="ProtNLM"/>
    </source>
</evidence>